<proteinExistence type="predicted"/>
<reference evidence="3" key="1">
    <citation type="journal article" date="2023" name="Commun. Biol.">
        <title>Genome analysis of Parmales, the sister group of diatoms, reveals the evolutionary specialization of diatoms from phago-mixotrophs to photoautotrophs.</title>
        <authorList>
            <person name="Ban H."/>
            <person name="Sato S."/>
            <person name="Yoshikawa S."/>
            <person name="Yamada K."/>
            <person name="Nakamura Y."/>
            <person name="Ichinomiya M."/>
            <person name="Sato N."/>
            <person name="Blanc-Mathieu R."/>
            <person name="Endo H."/>
            <person name="Kuwata A."/>
            <person name="Ogata H."/>
        </authorList>
    </citation>
    <scope>NUCLEOTIDE SEQUENCE [LARGE SCALE GENOMIC DNA]</scope>
</reference>
<accession>A0A9W7DZ93</accession>
<protein>
    <recommendedName>
        <fullName evidence="4">C3H1-type domain-containing protein</fullName>
    </recommendedName>
</protein>
<evidence type="ECO:0000256" key="1">
    <source>
        <dbReference type="SAM" id="MobiDB-lite"/>
    </source>
</evidence>
<evidence type="ECO:0008006" key="4">
    <source>
        <dbReference type="Google" id="ProtNLM"/>
    </source>
</evidence>
<sequence>MLFAWTIADSGRDWCASYFRSGVCDHKRCRFFHTDSGLTRSIVSDTQSESLPPLQKVPLETIKPGGKLVYDRNLRTQRREKSCMYFVEYGEELVYDFEDEGVFERWVEGVERVENVKVEVREEEKKDSGIENVETNGVDGGSFSKKERRKLKRSNKKASNI</sequence>
<gene>
    <name evidence="2" type="ORF">TL16_g02992</name>
</gene>
<dbReference type="Proteomes" id="UP001162640">
    <property type="component" value="Unassembled WGS sequence"/>
</dbReference>
<name>A0A9W7DZ93_9STRA</name>
<organism evidence="2 3">
    <name type="scientific">Triparma laevis f. inornata</name>
    <dbReference type="NCBI Taxonomy" id="1714386"/>
    <lineage>
        <taxon>Eukaryota</taxon>
        <taxon>Sar</taxon>
        <taxon>Stramenopiles</taxon>
        <taxon>Ochrophyta</taxon>
        <taxon>Bolidophyceae</taxon>
        <taxon>Parmales</taxon>
        <taxon>Triparmaceae</taxon>
        <taxon>Triparma</taxon>
    </lineage>
</organism>
<comment type="caution">
    <text evidence="2">The sequence shown here is derived from an EMBL/GenBank/DDBJ whole genome shotgun (WGS) entry which is preliminary data.</text>
</comment>
<feature type="compositionally biased region" description="Basic residues" evidence="1">
    <location>
        <begin position="146"/>
        <end position="161"/>
    </location>
</feature>
<dbReference type="EMBL" id="BLQM01000076">
    <property type="protein sequence ID" value="GMH60183.1"/>
    <property type="molecule type" value="Genomic_DNA"/>
</dbReference>
<evidence type="ECO:0000313" key="2">
    <source>
        <dbReference type="EMBL" id="GMH60183.1"/>
    </source>
</evidence>
<evidence type="ECO:0000313" key="3">
    <source>
        <dbReference type="Proteomes" id="UP001162640"/>
    </source>
</evidence>
<dbReference type="AlphaFoldDB" id="A0A9W7DZ93"/>
<feature type="region of interest" description="Disordered" evidence="1">
    <location>
        <begin position="121"/>
        <end position="161"/>
    </location>
</feature>